<keyword evidence="3" id="KW-0597">Phosphoprotein</keyword>
<dbReference type="SUPFAM" id="SSF55781">
    <property type="entry name" value="GAF domain-like"/>
    <property type="match status" value="1"/>
</dbReference>
<evidence type="ECO:0000259" key="9">
    <source>
        <dbReference type="PROSITE" id="PS50109"/>
    </source>
</evidence>
<dbReference type="GO" id="GO:0005524">
    <property type="term" value="F:ATP binding"/>
    <property type="evidence" value="ECO:0007669"/>
    <property type="project" value="UniProtKB-KW"/>
</dbReference>
<dbReference type="Pfam" id="PF02518">
    <property type="entry name" value="HATPase_c"/>
    <property type="match status" value="1"/>
</dbReference>
<evidence type="ECO:0000256" key="6">
    <source>
        <dbReference type="ARBA" id="ARBA00022777"/>
    </source>
</evidence>
<dbReference type="Pfam" id="PF00512">
    <property type="entry name" value="HisKA"/>
    <property type="match status" value="1"/>
</dbReference>
<dbReference type="SMART" id="SM00065">
    <property type="entry name" value="GAF"/>
    <property type="match status" value="1"/>
</dbReference>
<dbReference type="PANTHER" id="PTHR42878">
    <property type="entry name" value="TWO-COMPONENT HISTIDINE KINASE"/>
    <property type="match status" value="1"/>
</dbReference>
<keyword evidence="4" id="KW-0808">Transferase</keyword>
<accession>A0A975WAQ6</accession>
<dbReference type="InterPro" id="IPR003594">
    <property type="entry name" value="HATPase_dom"/>
</dbReference>
<gene>
    <name evidence="10" type="ORF">SAMN04487940_10843</name>
</gene>
<dbReference type="InterPro" id="IPR004358">
    <property type="entry name" value="Sig_transdc_His_kin-like_C"/>
</dbReference>
<dbReference type="Proteomes" id="UP000182932">
    <property type="component" value="Unassembled WGS sequence"/>
</dbReference>
<comment type="catalytic activity">
    <reaction evidence="1">
        <text>ATP + protein L-histidine = ADP + protein N-phospho-L-histidine.</text>
        <dbReference type="EC" id="2.7.13.3"/>
    </reaction>
</comment>
<dbReference type="PRINTS" id="PR00344">
    <property type="entry name" value="BCTRLSENSOR"/>
</dbReference>
<dbReference type="GO" id="GO:0030295">
    <property type="term" value="F:protein kinase activator activity"/>
    <property type="evidence" value="ECO:0007669"/>
    <property type="project" value="TreeGrafter"/>
</dbReference>
<dbReference type="InterPro" id="IPR003661">
    <property type="entry name" value="HisK_dim/P_dom"/>
</dbReference>
<comment type="caution">
    <text evidence="10">The sequence shown here is derived from an EMBL/GenBank/DDBJ whole genome shotgun (WGS) entry which is preliminary data.</text>
</comment>
<dbReference type="Pfam" id="PF01590">
    <property type="entry name" value="GAF"/>
    <property type="match status" value="1"/>
</dbReference>
<evidence type="ECO:0000256" key="4">
    <source>
        <dbReference type="ARBA" id="ARBA00022679"/>
    </source>
</evidence>
<keyword evidence="6 10" id="KW-0418">Kinase</keyword>
<dbReference type="Gene3D" id="3.30.450.40">
    <property type="match status" value="1"/>
</dbReference>
<keyword evidence="8" id="KW-0902">Two-component regulatory system</keyword>
<dbReference type="SMART" id="SM00388">
    <property type="entry name" value="HisKA"/>
    <property type="match status" value="1"/>
</dbReference>
<evidence type="ECO:0000256" key="3">
    <source>
        <dbReference type="ARBA" id="ARBA00022553"/>
    </source>
</evidence>
<dbReference type="GO" id="GO:0007234">
    <property type="term" value="P:osmosensory signaling via phosphorelay pathway"/>
    <property type="evidence" value="ECO:0007669"/>
    <property type="project" value="TreeGrafter"/>
</dbReference>
<dbReference type="EMBL" id="FNYY01000008">
    <property type="protein sequence ID" value="SEJ62808.1"/>
    <property type="molecule type" value="Genomic_DNA"/>
</dbReference>
<proteinExistence type="predicted"/>
<name>A0A975WAQ6_9RHOB</name>
<dbReference type="Gene3D" id="3.30.565.10">
    <property type="entry name" value="Histidine kinase-like ATPase, C-terminal domain"/>
    <property type="match status" value="1"/>
</dbReference>
<evidence type="ECO:0000313" key="10">
    <source>
        <dbReference type="EMBL" id="SEJ62808.1"/>
    </source>
</evidence>
<dbReference type="RefSeq" id="WP_048529271.1">
    <property type="nucleotide sequence ID" value="NZ_CATLTK010000016.1"/>
</dbReference>
<keyword evidence="5" id="KW-0547">Nucleotide-binding</keyword>
<dbReference type="SMART" id="SM00387">
    <property type="entry name" value="HATPase_c"/>
    <property type="match status" value="1"/>
</dbReference>
<dbReference type="InterPro" id="IPR050351">
    <property type="entry name" value="BphY/WalK/GraS-like"/>
</dbReference>
<dbReference type="InterPro" id="IPR005467">
    <property type="entry name" value="His_kinase_dom"/>
</dbReference>
<dbReference type="SUPFAM" id="SSF55874">
    <property type="entry name" value="ATPase domain of HSP90 chaperone/DNA topoisomerase II/histidine kinase"/>
    <property type="match status" value="1"/>
</dbReference>
<dbReference type="InterPro" id="IPR036097">
    <property type="entry name" value="HisK_dim/P_sf"/>
</dbReference>
<dbReference type="GeneID" id="80818715"/>
<sequence length="407" mass="44035">MTVPTTRMQDHQAFLGGNHDFQADIELIAGSETVSVILETVRLATGMRFAAVSRVTADRWVACRTSDDISFNLASGDEIAIGSTFCQTARDTGEPVVFDDVNTDEAFVDHPIARQFNIVSYVSIPIYRDDGSFFGTLCGIDIVPRRVKRPRVQAMFRMFADLIGRSLDTEMRLEAQEQLVEHERRLAAAREEFVAILGHDLRNPVTAFGAGLRQLRGEALSDRAEQTVALMRAAVLRMEDLIGNMLIHAKQRLGGGISVSVVADAPIRQAISQVVEEVRIAHPAHEVSLDLEIDRPVSCDAPRVAQAVSNLLANAVQHGREGGPIRVAAFCDDAGMTIAVTNAGPAVSDDFAQKLFEPFRRAAGSGGDGLGLGLYIASAIATAHNGHLEVKSGEGEVTFSFRLPLFA</sequence>
<dbReference type="PANTHER" id="PTHR42878:SF7">
    <property type="entry name" value="SENSOR HISTIDINE KINASE GLRK"/>
    <property type="match status" value="1"/>
</dbReference>
<protein>
    <recommendedName>
        <fullName evidence="2">histidine kinase</fullName>
        <ecNumber evidence="2">2.7.13.3</ecNumber>
    </recommendedName>
</protein>
<dbReference type="GO" id="GO:0000155">
    <property type="term" value="F:phosphorelay sensor kinase activity"/>
    <property type="evidence" value="ECO:0007669"/>
    <property type="project" value="InterPro"/>
</dbReference>
<dbReference type="GO" id="GO:0000156">
    <property type="term" value="F:phosphorelay response regulator activity"/>
    <property type="evidence" value="ECO:0007669"/>
    <property type="project" value="TreeGrafter"/>
</dbReference>
<evidence type="ECO:0000256" key="8">
    <source>
        <dbReference type="ARBA" id="ARBA00023012"/>
    </source>
</evidence>
<dbReference type="InterPro" id="IPR036890">
    <property type="entry name" value="HATPase_C_sf"/>
</dbReference>
<keyword evidence="7" id="KW-0067">ATP-binding</keyword>
<dbReference type="AlphaFoldDB" id="A0A975WAQ6"/>
<evidence type="ECO:0000256" key="1">
    <source>
        <dbReference type="ARBA" id="ARBA00000085"/>
    </source>
</evidence>
<dbReference type="EC" id="2.7.13.3" evidence="2"/>
<dbReference type="InterPro" id="IPR003018">
    <property type="entry name" value="GAF"/>
</dbReference>
<dbReference type="SUPFAM" id="SSF47384">
    <property type="entry name" value="Homodimeric domain of signal transducing histidine kinase"/>
    <property type="match status" value="1"/>
</dbReference>
<evidence type="ECO:0000256" key="2">
    <source>
        <dbReference type="ARBA" id="ARBA00012438"/>
    </source>
</evidence>
<evidence type="ECO:0000256" key="5">
    <source>
        <dbReference type="ARBA" id="ARBA00022741"/>
    </source>
</evidence>
<keyword evidence="11" id="KW-1185">Reference proteome</keyword>
<evidence type="ECO:0000256" key="7">
    <source>
        <dbReference type="ARBA" id="ARBA00022840"/>
    </source>
</evidence>
<organism evidence="10 11">
    <name type="scientific">Marinovum algicola</name>
    <dbReference type="NCBI Taxonomy" id="42444"/>
    <lineage>
        <taxon>Bacteria</taxon>
        <taxon>Pseudomonadati</taxon>
        <taxon>Pseudomonadota</taxon>
        <taxon>Alphaproteobacteria</taxon>
        <taxon>Rhodobacterales</taxon>
        <taxon>Roseobacteraceae</taxon>
        <taxon>Marinovum</taxon>
    </lineage>
</organism>
<dbReference type="Gene3D" id="1.10.287.130">
    <property type="match status" value="1"/>
</dbReference>
<dbReference type="PROSITE" id="PS50109">
    <property type="entry name" value="HIS_KIN"/>
    <property type="match status" value="1"/>
</dbReference>
<reference evidence="10 11" key="1">
    <citation type="submission" date="2016-10" db="EMBL/GenBank/DDBJ databases">
        <authorList>
            <person name="Varghese N."/>
            <person name="Submissions S."/>
        </authorList>
    </citation>
    <scope>NUCLEOTIDE SEQUENCE [LARGE SCALE GENOMIC DNA]</scope>
    <source>
        <strain evidence="10 11">FF3</strain>
    </source>
</reference>
<dbReference type="InterPro" id="IPR029016">
    <property type="entry name" value="GAF-like_dom_sf"/>
</dbReference>
<feature type="domain" description="Histidine kinase" evidence="9">
    <location>
        <begin position="196"/>
        <end position="407"/>
    </location>
</feature>
<evidence type="ECO:0000313" key="11">
    <source>
        <dbReference type="Proteomes" id="UP000182932"/>
    </source>
</evidence>
<dbReference type="CDD" id="cd00082">
    <property type="entry name" value="HisKA"/>
    <property type="match status" value="1"/>
</dbReference>